<name>A0A6M3L8F0_9ZZZZ</name>
<proteinExistence type="predicted"/>
<dbReference type="AlphaFoldDB" id="A0A6M3L8F0"/>
<sequence length="146" mass="17078">MKDDQLKKDIIECHNIAKKNGFWDFEEQSYTLNKLIDIAPAFVAITNLIETERGADTTDYECSWDEEDVFIDSKLLLIATEISEALDKTINAKEVFEELADIYIRLMDLIGYIETLEHYDGSDFCTVLREKIETNKKRPYRHDKKC</sequence>
<dbReference type="EMBL" id="MT142931">
    <property type="protein sequence ID" value="QJA90703.1"/>
    <property type="molecule type" value="Genomic_DNA"/>
</dbReference>
<gene>
    <name evidence="1" type="ORF">MM415B03600_0009</name>
</gene>
<evidence type="ECO:0000313" key="1">
    <source>
        <dbReference type="EMBL" id="QJA90703.1"/>
    </source>
</evidence>
<reference evidence="1" key="1">
    <citation type="submission" date="2020-03" db="EMBL/GenBank/DDBJ databases">
        <title>The deep terrestrial virosphere.</title>
        <authorList>
            <person name="Holmfeldt K."/>
            <person name="Nilsson E."/>
            <person name="Simone D."/>
            <person name="Lopez-Fernandez M."/>
            <person name="Wu X."/>
            <person name="de Brujin I."/>
            <person name="Lundin D."/>
            <person name="Andersson A."/>
            <person name="Bertilsson S."/>
            <person name="Dopson M."/>
        </authorList>
    </citation>
    <scope>NUCLEOTIDE SEQUENCE</scope>
    <source>
        <strain evidence="1">MM415B03600</strain>
    </source>
</reference>
<accession>A0A6M3L8F0</accession>
<organism evidence="1">
    <name type="scientific">viral metagenome</name>
    <dbReference type="NCBI Taxonomy" id="1070528"/>
    <lineage>
        <taxon>unclassified sequences</taxon>
        <taxon>metagenomes</taxon>
        <taxon>organismal metagenomes</taxon>
    </lineage>
</organism>
<protein>
    <submittedName>
        <fullName evidence="1">Uncharacterized protein</fullName>
    </submittedName>
</protein>
<dbReference type="SUPFAM" id="SSF101386">
    <property type="entry name" value="all-alpha NTP pyrophosphatases"/>
    <property type="match status" value="1"/>
</dbReference>